<gene>
    <name evidence="5" type="ORF">MRATA1EN1_LOCUS25167</name>
</gene>
<name>A0ABN8ZQL5_RANTA</name>
<sequence length="142" mass="15986">MSGNKERPENNLFLSLGSTFKLLNLLNSCNLKMNPTLRIAQDSAKPGTRDSFVGWSPWTEEREGARPRLLRILKMVYYPELSVWVCQEPFPDKEMEGRLPKGRLPVPKEVNRKKAGEMGAASLTPLGSNELHSPGTSYLHSF</sequence>
<dbReference type="PANTHER" id="PTHR17102">
    <property type="entry name" value="NEURONAL REGENERATION-RELATED PROTEIN"/>
    <property type="match status" value="1"/>
</dbReference>
<evidence type="ECO:0000313" key="6">
    <source>
        <dbReference type="Proteomes" id="UP001176941"/>
    </source>
</evidence>
<evidence type="ECO:0000313" key="5">
    <source>
        <dbReference type="EMBL" id="CAI9176205.1"/>
    </source>
</evidence>
<keyword evidence="6" id="KW-1185">Reference proteome</keyword>
<organism evidence="5 6">
    <name type="scientific">Rangifer tarandus platyrhynchus</name>
    <name type="common">Svalbard reindeer</name>
    <dbReference type="NCBI Taxonomy" id="3082113"/>
    <lineage>
        <taxon>Eukaryota</taxon>
        <taxon>Metazoa</taxon>
        <taxon>Chordata</taxon>
        <taxon>Craniata</taxon>
        <taxon>Vertebrata</taxon>
        <taxon>Euteleostomi</taxon>
        <taxon>Mammalia</taxon>
        <taxon>Eutheria</taxon>
        <taxon>Laurasiatheria</taxon>
        <taxon>Artiodactyla</taxon>
        <taxon>Ruminantia</taxon>
        <taxon>Pecora</taxon>
        <taxon>Cervidae</taxon>
        <taxon>Odocoileinae</taxon>
        <taxon>Rangifer</taxon>
    </lineage>
</organism>
<accession>A0ABN8ZQL5</accession>
<reference evidence="5" key="1">
    <citation type="submission" date="2023-04" db="EMBL/GenBank/DDBJ databases">
        <authorList>
            <consortium name="ELIXIR-Norway"/>
        </authorList>
    </citation>
    <scope>NUCLEOTIDE SEQUENCE [LARGE SCALE GENOMIC DNA]</scope>
</reference>
<evidence type="ECO:0000256" key="3">
    <source>
        <dbReference type="ARBA" id="ARBA00033348"/>
    </source>
</evidence>
<proteinExistence type="predicted"/>
<feature type="region of interest" description="Disordered" evidence="4">
    <location>
        <begin position="118"/>
        <end position="142"/>
    </location>
</feature>
<dbReference type="EMBL" id="OX459942">
    <property type="protein sequence ID" value="CAI9176205.1"/>
    <property type="molecule type" value="Genomic_DNA"/>
</dbReference>
<dbReference type="PANTHER" id="PTHR17102:SF4">
    <property type="entry name" value="NEURONAL REGENERATION-RELATED PROTEIN"/>
    <property type="match status" value="1"/>
</dbReference>
<evidence type="ECO:0000256" key="2">
    <source>
        <dbReference type="ARBA" id="ARBA00031310"/>
    </source>
</evidence>
<dbReference type="Pfam" id="PF11092">
    <property type="entry name" value="Alveol-reg_P311"/>
    <property type="match status" value="1"/>
</dbReference>
<feature type="compositionally biased region" description="Polar residues" evidence="4">
    <location>
        <begin position="125"/>
        <end position="142"/>
    </location>
</feature>
<dbReference type="Proteomes" id="UP001176941">
    <property type="component" value="Chromosome 6"/>
</dbReference>
<dbReference type="InterPro" id="IPR024417">
    <property type="entry name" value="Neuronal_3.1"/>
</dbReference>
<evidence type="ECO:0000256" key="4">
    <source>
        <dbReference type="SAM" id="MobiDB-lite"/>
    </source>
</evidence>
<protein>
    <recommendedName>
        <fullName evidence="1">Neuronal regeneration-related protein</fullName>
    </recommendedName>
    <alternativeName>
        <fullName evidence="2">Neuronal protein 3.1</fullName>
    </alternativeName>
    <alternativeName>
        <fullName evidence="3">Protein p311</fullName>
    </alternativeName>
</protein>
<evidence type="ECO:0000256" key="1">
    <source>
        <dbReference type="ARBA" id="ARBA00022173"/>
    </source>
</evidence>